<evidence type="ECO:0000313" key="5">
    <source>
        <dbReference type="EnsemblPlants" id="ONIVA08G05770.1"/>
    </source>
</evidence>
<evidence type="ECO:0000256" key="1">
    <source>
        <dbReference type="ARBA" id="ARBA00022737"/>
    </source>
</evidence>
<evidence type="ECO:0000256" key="3">
    <source>
        <dbReference type="SAM" id="MobiDB-lite"/>
    </source>
</evidence>
<dbReference type="PANTHER" id="PTHR10288">
    <property type="entry name" value="KH DOMAIN CONTAINING RNA BINDING PROTEIN"/>
    <property type="match status" value="1"/>
</dbReference>
<keyword evidence="6" id="KW-1185">Reference proteome</keyword>
<dbReference type="CDD" id="cd22459">
    <property type="entry name" value="KH-I_PEPPER_rpt1_like"/>
    <property type="match status" value="1"/>
</dbReference>
<dbReference type="SMART" id="SM00322">
    <property type="entry name" value="KH"/>
    <property type="match status" value="5"/>
</dbReference>
<dbReference type="InterPro" id="IPR022256">
    <property type="entry name" value="DUF3778"/>
</dbReference>
<dbReference type="Proteomes" id="UP000006591">
    <property type="component" value="Chromosome 8"/>
</dbReference>
<organism evidence="5">
    <name type="scientific">Oryza nivara</name>
    <name type="common">Indian wild rice</name>
    <name type="synonym">Oryza sativa f. spontanea</name>
    <dbReference type="NCBI Taxonomy" id="4536"/>
    <lineage>
        <taxon>Eukaryota</taxon>
        <taxon>Viridiplantae</taxon>
        <taxon>Streptophyta</taxon>
        <taxon>Embryophyta</taxon>
        <taxon>Tracheophyta</taxon>
        <taxon>Spermatophyta</taxon>
        <taxon>Magnoliopsida</taxon>
        <taxon>Liliopsida</taxon>
        <taxon>Poales</taxon>
        <taxon>Poaceae</taxon>
        <taxon>BOP clade</taxon>
        <taxon>Oryzoideae</taxon>
        <taxon>Oryzeae</taxon>
        <taxon>Oryzinae</taxon>
        <taxon>Oryza</taxon>
    </lineage>
</organism>
<keyword evidence="2" id="KW-0694">RNA-binding</keyword>
<dbReference type="OMA" id="HIFGTHE"/>
<dbReference type="Gramene" id="ONIVA08G05770.1">
    <property type="protein sequence ID" value="ONIVA08G05770.1"/>
    <property type="gene ID" value="ONIVA08G05770"/>
</dbReference>
<feature type="region of interest" description="Disordered" evidence="3">
    <location>
        <begin position="114"/>
        <end position="135"/>
    </location>
</feature>
<feature type="domain" description="K Homology" evidence="4">
    <location>
        <begin position="221"/>
        <end position="314"/>
    </location>
</feature>
<reference evidence="5" key="1">
    <citation type="submission" date="2015-04" db="UniProtKB">
        <authorList>
            <consortium name="EnsemblPlants"/>
        </authorList>
    </citation>
    <scope>IDENTIFICATION</scope>
    <source>
        <strain evidence="5">SL10</strain>
    </source>
</reference>
<feature type="domain" description="K Homology" evidence="4">
    <location>
        <begin position="317"/>
        <end position="395"/>
    </location>
</feature>
<dbReference type="STRING" id="4536.A0A0E0I887"/>
<feature type="domain" description="K Homology" evidence="4">
    <location>
        <begin position="564"/>
        <end position="632"/>
    </location>
</feature>
<dbReference type="InterPro" id="IPR004087">
    <property type="entry name" value="KH_dom"/>
</dbReference>
<sequence>MLKVGWTSDSSSLLFPCSINYMGLLRFNDELRENPVLSPVNQILRLSKKPLYCAVSVEAAEEDYQPVKRSARPMRPKEAVVAAMPQLPIDLLLSLLFGFIRKITKPLVRERDTQQLKAETGDGDGERRPEQSRAELPLDSILFLPRVSAPPRSRLAAEVPLPFLPPPPPPPPPSMRGGGFVNEMRHTGKRPQQHRDHDREERRDQKRRPVPRAQENSGNDELVVYRILCPDRVIGNVIGKNGKVINSIRQQTSAKVKVVDPHPGADKRVILVYCFVKHRNLDVNDDDDREPVCTAQDALLKVHDAIVDALSITRDSDDEEANILVPASQSASVIGKSGAVIKRLRSTSKAFIKVSPKDPNEVTHSCAMSFDNFVQITGDARAVRKALFAVSTIIYKCPSKETIPLETSVSDLPPSIIVPSELPVYPSSNFYSPSDAAISSGHPSLSILGSTPHVPELTVSADAHSRLPIYQSVLPVIPAYNTPKCSGELVLRVLCPAGKIGLVIGKGGVTIKSIRKESGARIDVDDSKNDREESIITITSNEATDDAKSAAVEAVLLLQSKINDDNEGKVIGCLIGKGGSIVNDMRSKTKAAIYISKGEKPRKASSSDELVEVFGEVENLRDALVQIVLRLRDDVLRDSVDRQNSEKDGKLTVATTDPLYASSYPLPALLPYRQQITPLGYDHRGDIERGLEVYPHSSLYGYSSLQAIDDGYSAVSSYASKGYGGGLSKVMGKHGTNLDNIIKISGAHIEIIESKSSRHGHVARISGTTEQKQSAENLIKAFIMST</sequence>
<feature type="domain" description="K Homology" evidence="4">
    <location>
        <begin position="487"/>
        <end position="560"/>
    </location>
</feature>
<dbReference type="SUPFAM" id="SSF54791">
    <property type="entry name" value="Eukaryotic type KH-domain (KH-domain type I)"/>
    <property type="match status" value="5"/>
</dbReference>
<keyword evidence="1" id="KW-0677">Repeat</keyword>
<dbReference type="PROSITE" id="PS50084">
    <property type="entry name" value="KH_TYPE_1"/>
    <property type="match status" value="5"/>
</dbReference>
<reference evidence="5" key="2">
    <citation type="submission" date="2018-04" db="EMBL/GenBank/DDBJ databases">
        <title>OnivRS2 (Oryza nivara Reference Sequence Version 2).</title>
        <authorList>
            <person name="Zhang J."/>
            <person name="Kudrna D."/>
            <person name="Lee S."/>
            <person name="Talag J."/>
            <person name="Rajasekar S."/>
            <person name="Welchert J."/>
            <person name="Hsing Y.-I."/>
            <person name="Wing R.A."/>
        </authorList>
    </citation>
    <scope>NUCLEOTIDE SEQUENCE [LARGE SCALE GENOMIC DNA]</scope>
    <source>
        <strain evidence="5">SL10</strain>
    </source>
</reference>
<dbReference type="HOGENOM" id="CLU_018025_0_0_1"/>
<evidence type="ECO:0000256" key="2">
    <source>
        <dbReference type="PROSITE-ProRule" id="PRU00117"/>
    </source>
</evidence>
<dbReference type="AlphaFoldDB" id="A0A0E0I887"/>
<dbReference type="InterPro" id="IPR004088">
    <property type="entry name" value="KH_dom_type_1"/>
</dbReference>
<dbReference type="EnsemblPlants" id="ONIVA08G05770.1">
    <property type="protein sequence ID" value="ONIVA08G05770.1"/>
    <property type="gene ID" value="ONIVA08G05770"/>
</dbReference>
<proteinExistence type="predicted"/>
<protein>
    <recommendedName>
        <fullName evidence="4">K Homology domain-containing protein</fullName>
    </recommendedName>
</protein>
<feature type="region of interest" description="Disordered" evidence="3">
    <location>
        <begin position="160"/>
        <end position="217"/>
    </location>
</feature>
<feature type="compositionally biased region" description="Pro residues" evidence="3">
    <location>
        <begin position="162"/>
        <end position="174"/>
    </location>
</feature>
<dbReference type="GO" id="GO:0003723">
    <property type="term" value="F:RNA binding"/>
    <property type="evidence" value="ECO:0007669"/>
    <property type="project" value="UniProtKB-UniRule"/>
</dbReference>
<evidence type="ECO:0000259" key="4">
    <source>
        <dbReference type="SMART" id="SM00322"/>
    </source>
</evidence>
<feature type="compositionally biased region" description="Basic and acidic residues" evidence="3">
    <location>
        <begin position="124"/>
        <end position="133"/>
    </location>
</feature>
<feature type="domain" description="K Homology" evidence="4">
    <location>
        <begin position="685"/>
        <end position="784"/>
    </location>
</feature>
<evidence type="ECO:0000313" key="6">
    <source>
        <dbReference type="Proteomes" id="UP000006591"/>
    </source>
</evidence>
<dbReference type="Pfam" id="PF12620">
    <property type="entry name" value="DUF3778"/>
    <property type="match status" value="1"/>
</dbReference>
<name>A0A0E0I887_ORYNI</name>
<dbReference type="Pfam" id="PF00013">
    <property type="entry name" value="KH_1"/>
    <property type="match status" value="5"/>
</dbReference>
<dbReference type="InterPro" id="IPR036612">
    <property type="entry name" value="KH_dom_type_1_sf"/>
</dbReference>
<dbReference type="Gene3D" id="3.30.1370.10">
    <property type="entry name" value="K Homology domain, type 1"/>
    <property type="match status" value="5"/>
</dbReference>
<accession>A0A0E0I887</accession>
<dbReference type="eggNOG" id="KOG2190">
    <property type="taxonomic scope" value="Eukaryota"/>
</dbReference>
<feature type="compositionally biased region" description="Basic and acidic residues" evidence="3">
    <location>
        <begin position="193"/>
        <end position="204"/>
    </location>
</feature>